<evidence type="ECO:0000313" key="3">
    <source>
        <dbReference type="Proteomes" id="UP000054624"/>
    </source>
</evidence>
<dbReference type="EMBL" id="FCOI02000002">
    <property type="protein sequence ID" value="SAK46515.1"/>
    <property type="molecule type" value="Genomic_DNA"/>
</dbReference>
<name>A0A157ZLX8_9BURK</name>
<protein>
    <submittedName>
        <fullName evidence="2">Uncharacterized protein</fullName>
    </submittedName>
</protein>
<gene>
    <name evidence="2" type="ORF">AWB76_00928</name>
</gene>
<feature type="compositionally biased region" description="Basic residues" evidence="1">
    <location>
        <begin position="30"/>
        <end position="45"/>
    </location>
</feature>
<dbReference type="RefSeq" id="WP_157696055.1">
    <property type="nucleotide sequence ID" value="NZ_FCOI02000002.1"/>
</dbReference>
<evidence type="ECO:0000313" key="2">
    <source>
        <dbReference type="EMBL" id="SAK46515.1"/>
    </source>
</evidence>
<dbReference type="Proteomes" id="UP000054624">
    <property type="component" value="Unassembled WGS sequence"/>
</dbReference>
<organism evidence="2 3">
    <name type="scientific">Caballeronia temeraria</name>
    <dbReference type="NCBI Taxonomy" id="1777137"/>
    <lineage>
        <taxon>Bacteria</taxon>
        <taxon>Pseudomonadati</taxon>
        <taxon>Pseudomonadota</taxon>
        <taxon>Betaproteobacteria</taxon>
        <taxon>Burkholderiales</taxon>
        <taxon>Burkholderiaceae</taxon>
        <taxon>Caballeronia</taxon>
    </lineage>
</organism>
<feature type="compositionally biased region" description="Basic and acidic residues" evidence="1">
    <location>
        <begin position="1"/>
        <end position="29"/>
    </location>
</feature>
<dbReference type="AlphaFoldDB" id="A0A157ZLX8"/>
<reference evidence="3" key="1">
    <citation type="submission" date="2016-01" db="EMBL/GenBank/DDBJ databases">
        <authorList>
            <person name="Peeters Charlotte."/>
        </authorList>
    </citation>
    <scope>NUCLEOTIDE SEQUENCE [LARGE SCALE GENOMIC DNA]</scope>
</reference>
<dbReference type="STRING" id="1777137.AWB76_00928"/>
<evidence type="ECO:0000256" key="1">
    <source>
        <dbReference type="SAM" id="MobiDB-lite"/>
    </source>
</evidence>
<proteinExistence type="predicted"/>
<feature type="region of interest" description="Disordered" evidence="1">
    <location>
        <begin position="1"/>
        <end position="51"/>
    </location>
</feature>
<keyword evidence="3" id="KW-1185">Reference proteome</keyword>
<accession>A0A157ZLX8</accession>
<sequence>MTEEELRRWAEKMDRTGTTHSEESKEKMRQAKLGKTRGPYKKKNKDKGETK</sequence>